<organism evidence="2 3">
    <name type="scientific">Sphingomonas trueperi</name>
    <dbReference type="NCBI Taxonomy" id="53317"/>
    <lineage>
        <taxon>Bacteria</taxon>
        <taxon>Pseudomonadati</taxon>
        <taxon>Pseudomonadota</taxon>
        <taxon>Alphaproteobacteria</taxon>
        <taxon>Sphingomonadales</taxon>
        <taxon>Sphingomonadaceae</taxon>
        <taxon>Sphingomonas</taxon>
    </lineage>
</organism>
<protein>
    <submittedName>
        <fullName evidence="2">EAL domain-containing protein (Putative c-di-GMP-specific phosphodiesterase class I)</fullName>
    </submittedName>
</protein>
<dbReference type="RefSeq" id="WP_125978082.1">
    <property type="nucleotide sequence ID" value="NZ_JAATJB010000028.1"/>
</dbReference>
<dbReference type="GO" id="GO:0071111">
    <property type="term" value="F:cyclic-guanylate-specific phosphodiesterase activity"/>
    <property type="evidence" value="ECO:0007669"/>
    <property type="project" value="InterPro"/>
</dbReference>
<accession>A0A7X5Y2S4</accession>
<dbReference type="PANTHER" id="PTHR33121">
    <property type="entry name" value="CYCLIC DI-GMP PHOSPHODIESTERASE PDEF"/>
    <property type="match status" value="1"/>
</dbReference>
<dbReference type="Pfam" id="PF00563">
    <property type="entry name" value="EAL"/>
    <property type="match status" value="1"/>
</dbReference>
<name>A0A7X5Y2S4_9SPHN</name>
<proteinExistence type="predicted"/>
<evidence type="ECO:0000259" key="1">
    <source>
        <dbReference type="PROSITE" id="PS50883"/>
    </source>
</evidence>
<dbReference type="InterPro" id="IPR035919">
    <property type="entry name" value="EAL_sf"/>
</dbReference>
<gene>
    <name evidence="2" type="ORF">GGR89_004377</name>
</gene>
<keyword evidence="3" id="KW-1185">Reference proteome</keyword>
<reference evidence="2 3" key="1">
    <citation type="submission" date="2020-03" db="EMBL/GenBank/DDBJ databases">
        <title>Genomic Encyclopedia of Type Strains, Phase IV (KMG-IV): sequencing the most valuable type-strain genomes for metagenomic binning, comparative biology and taxonomic classification.</title>
        <authorList>
            <person name="Goeker M."/>
        </authorList>
    </citation>
    <scope>NUCLEOTIDE SEQUENCE [LARGE SCALE GENOMIC DNA]</scope>
    <source>
        <strain evidence="2 3">DSM 7225</strain>
    </source>
</reference>
<dbReference type="Gene3D" id="3.20.20.450">
    <property type="entry name" value="EAL domain"/>
    <property type="match status" value="1"/>
</dbReference>
<dbReference type="SUPFAM" id="SSF141868">
    <property type="entry name" value="EAL domain-like"/>
    <property type="match status" value="1"/>
</dbReference>
<evidence type="ECO:0000313" key="2">
    <source>
        <dbReference type="EMBL" id="NJC00029.1"/>
    </source>
</evidence>
<dbReference type="InterPro" id="IPR050706">
    <property type="entry name" value="Cyclic-di-GMP_PDE-like"/>
</dbReference>
<dbReference type="Proteomes" id="UP000531251">
    <property type="component" value="Unassembled WGS sequence"/>
</dbReference>
<dbReference type="CDD" id="cd01948">
    <property type="entry name" value="EAL"/>
    <property type="match status" value="1"/>
</dbReference>
<dbReference type="SMART" id="SM00052">
    <property type="entry name" value="EAL"/>
    <property type="match status" value="1"/>
</dbReference>
<evidence type="ECO:0000313" key="3">
    <source>
        <dbReference type="Proteomes" id="UP000531251"/>
    </source>
</evidence>
<dbReference type="EMBL" id="JAATJB010000028">
    <property type="protein sequence ID" value="NJC00029.1"/>
    <property type="molecule type" value="Genomic_DNA"/>
</dbReference>
<dbReference type="AlphaFoldDB" id="A0A7X5Y2S4"/>
<dbReference type="PROSITE" id="PS50883">
    <property type="entry name" value="EAL"/>
    <property type="match status" value="1"/>
</dbReference>
<feature type="domain" description="EAL" evidence="1">
    <location>
        <begin position="179"/>
        <end position="428"/>
    </location>
</feature>
<dbReference type="PANTHER" id="PTHR33121:SF79">
    <property type="entry name" value="CYCLIC DI-GMP PHOSPHODIESTERASE PDED-RELATED"/>
    <property type="match status" value="1"/>
</dbReference>
<dbReference type="InterPro" id="IPR001633">
    <property type="entry name" value="EAL_dom"/>
</dbReference>
<comment type="caution">
    <text evidence="2">The sequence shown here is derived from an EMBL/GenBank/DDBJ whole genome shotgun (WGS) entry which is preliminary data.</text>
</comment>
<sequence>MSIRHEHGCASEGAPASADIEKCTEASIRCAENESVSFTVKICNINEILKSYGAVSAARVARAVCSVISRLEVGGVPELAADHSICLTLPRARLADAGSLSDACRGWIRRVCRSVALVPFWTEWGVVHVWLAAEWSALVDGVEARGADGMSGFSGDAVTDPGEGASRYRRDMAVASKLLCMLARAGEDGLGGGALRIAWRPVVARASCEVLYYQSTVRLEEAVADAWLARNVLAAVERIGFRGIIDEIVVGATVAELEAEASVVLSASISSVGVVGSAWWAQLTRRLERAPAIAARLVLEVGEGTALARSAEVGRFCEEARRLGCRVAITDFGAGYASVRQLVAIAPDIVKIDRGFVRRSTTSPHDREVLTGLRQLAAAVARIVVADGVDTLAQAKLSEELGLVWQQGHFWGRASTCRPWWGGRVSAQSGPAMLAV</sequence>